<keyword evidence="2" id="KW-1185">Reference proteome</keyword>
<dbReference type="Gene3D" id="3.30.559.10">
    <property type="entry name" value="Chloramphenicol acetyltransferase-like domain"/>
    <property type="match status" value="1"/>
</dbReference>
<dbReference type="InterPro" id="IPR023213">
    <property type="entry name" value="CAT-like_dom_sf"/>
</dbReference>
<proteinExistence type="predicted"/>
<evidence type="ECO:0000313" key="1">
    <source>
        <dbReference type="EMBL" id="KAK2998433.1"/>
    </source>
</evidence>
<reference evidence="1" key="1">
    <citation type="submission" date="2022-12" db="EMBL/GenBank/DDBJ databases">
        <title>Draft genome assemblies for two species of Escallonia (Escalloniales).</title>
        <authorList>
            <person name="Chanderbali A."/>
            <person name="Dervinis C."/>
            <person name="Anghel I."/>
            <person name="Soltis D."/>
            <person name="Soltis P."/>
            <person name="Zapata F."/>
        </authorList>
    </citation>
    <scope>NUCLEOTIDE SEQUENCE</scope>
    <source>
        <strain evidence="1">UCBG64.0493</strain>
        <tissue evidence="1">Leaf</tissue>
    </source>
</reference>
<gene>
    <name evidence="1" type="ORF">RJ639_023546</name>
</gene>
<accession>A0AA88UZC3</accession>
<evidence type="ECO:0000313" key="2">
    <source>
        <dbReference type="Proteomes" id="UP001188597"/>
    </source>
</evidence>
<dbReference type="PANTHER" id="PTHR47592:SF27">
    <property type="entry name" value="OS08G0421700 PROTEIN"/>
    <property type="match status" value="1"/>
</dbReference>
<sequence length="422" mass="46303">MFCFHFSNAVDMYCLVEGPWNLRGAVLILEETSLDSGHRNPMTEIPILGQSKNVSTPKISPLLTLEGFIECRMILAQPLSPVGSGKFPKVADGVVAEVLTDKIEQFGIKEEVGIIGPVQHVANDFNAGLRVLEAYPSLPLELVFLLLMNAINSLQIIADGATFSAFMNAWSRVAACGSSEVVHNPSITGRSLFPPNSSVLCKWPFKASGKNEYVTTRFVFDGAALAALKAQAASISHVRYPTLVDAVAALIWGCVIEAISKVTNEDITMATSETNPESGPVSPDMQHSGGTVYTTPYVAPAHGSVGLGERPEKFNGKDFKSPMVNAKALWESLERKYKTEDAGSKKFVIGKFLDFKMVDSKTVINQVQEFQIILYDIHAEGMHKHKEMKLEDLTVRLRIEEDNRQSEKKADNYHQEAKANVV</sequence>
<dbReference type="EMBL" id="JAVXUP010003655">
    <property type="protein sequence ID" value="KAK2998433.1"/>
    <property type="molecule type" value="Genomic_DNA"/>
</dbReference>
<protein>
    <submittedName>
        <fullName evidence="1">Uncharacterized protein</fullName>
    </submittedName>
</protein>
<organism evidence="1 2">
    <name type="scientific">Escallonia herrerae</name>
    <dbReference type="NCBI Taxonomy" id="1293975"/>
    <lineage>
        <taxon>Eukaryota</taxon>
        <taxon>Viridiplantae</taxon>
        <taxon>Streptophyta</taxon>
        <taxon>Embryophyta</taxon>
        <taxon>Tracheophyta</taxon>
        <taxon>Spermatophyta</taxon>
        <taxon>Magnoliopsida</taxon>
        <taxon>eudicotyledons</taxon>
        <taxon>Gunneridae</taxon>
        <taxon>Pentapetalae</taxon>
        <taxon>asterids</taxon>
        <taxon>campanulids</taxon>
        <taxon>Escalloniales</taxon>
        <taxon>Escalloniaceae</taxon>
        <taxon>Escallonia</taxon>
    </lineage>
</organism>
<dbReference type="Pfam" id="PF14223">
    <property type="entry name" value="Retrotran_gag_2"/>
    <property type="match status" value="1"/>
</dbReference>
<dbReference type="Proteomes" id="UP001188597">
    <property type="component" value="Unassembled WGS sequence"/>
</dbReference>
<dbReference type="Pfam" id="PF02458">
    <property type="entry name" value="Transferase"/>
    <property type="match status" value="1"/>
</dbReference>
<comment type="caution">
    <text evidence="1">The sequence shown here is derived from an EMBL/GenBank/DDBJ whole genome shotgun (WGS) entry which is preliminary data.</text>
</comment>
<dbReference type="PANTHER" id="PTHR47592">
    <property type="entry name" value="PBF68 PROTEIN"/>
    <property type="match status" value="1"/>
</dbReference>
<dbReference type="AlphaFoldDB" id="A0AA88UZC3"/>
<name>A0AA88UZC3_9ASTE</name>